<dbReference type="Gene3D" id="3.20.20.100">
    <property type="entry name" value="NADP-dependent oxidoreductase domain"/>
    <property type="match status" value="1"/>
</dbReference>
<evidence type="ECO:0000313" key="3">
    <source>
        <dbReference type="EMBL" id="CAK4032107.1"/>
    </source>
</evidence>
<dbReference type="SUPFAM" id="SSF51430">
    <property type="entry name" value="NAD(P)-linked oxidoreductase"/>
    <property type="match status" value="1"/>
</dbReference>
<dbReference type="InterPro" id="IPR023210">
    <property type="entry name" value="NADP_OxRdtase_dom"/>
</dbReference>
<evidence type="ECO:0000256" key="1">
    <source>
        <dbReference type="ARBA" id="ARBA00023002"/>
    </source>
</evidence>
<dbReference type="InterPro" id="IPR036812">
    <property type="entry name" value="NAD(P)_OxRdtase_dom_sf"/>
</dbReference>
<comment type="caution">
    <text evidence="3">The sequence shown here is derived from an EMBL/GenBank/DDBJ whole genome shotgun (WGS) entry which is preliminary data.</text>
</comment>
<evidence type="ECO:0000259" key="2">
    <source>
        <dbReference type="Pfam" id="PF00248"/>
    </source>
</evidence>
<organism evidence="3 4">
    <name type="scientific">Lecanosticta acicola</name>
    <dbReference type="NCBI Taxonomy" id="111012"/>
    <lineage>
        <taxon>Eukaryota</taxon>
        <taxon>Fungi</taxon>
        <taxon>Dikarya</taxon>
        <taxon>Ascomycota</taxon>
        <taxon>Pezizomycotina</taxon>
        <taxon>Dothideomycetes</taxon>
        <taxon>Dothideomycetidae</taxon>
        <taxon>Mycosphaerellales</taxon>
        <taxon>Mycosphaerellaceae</taxon>
        <taxon>Lecanosticta</taxon>
    </lineage>
</organism>
<accession>A0AAI9ED69</accession>
<keyword evidence="1" id="KW-0560">Oxidoreductase</keyword>
<proteinExistence type="predicted"/>
<dbReference type="Pfam" id="PF00248">
    <property type="entry name" value="Aldo_ket_red"/>
    <property type="match status" value="1"/>
</dbReference>
<dbReference type="EMBL" id="CAVMBE010000058">
    <property type="protein sequence ID" value="CAK4032107.1"/>
    <property type="molecule type" value="Genomic_DNA"/>
</dbReference>
<dbReference type="PANTHER" id="PTHR43625">
    <property type="entry name" value="AFLATOXIN B1 ALDEHYDE REDUCTASE"/>
    <property type="match status" value="1"/>
</dbReference>
<dbReference type="AlphaFoldDB" id="A0AAI9ED69"/>
<dbReference type="InterPro" id="IPR050791">
    <property type="entry name" value="Aldo-Keto_reductase"/>
</dbReference>
<name>A0AAI9ED69_9PEZI</name>
<dbReference type="Proteomes" id="UP001296104">
    <property type="component" value="Unassembled WGS sequence"/>
</dbReference>
<reference evidence="3" key="1">
    <citation type="submission" date="2023-11" db="EMBL/GenBank/DDBJ databases">
        <authorList>
            <person name="Alioto T."/>
            <person name="Alioto T."/>
            <person name="Gomez Garrido J."/>
        </authorList>
    </citation>
    <scope>NUCLEOTIDE SEQUENCE</scope>
</reference>
<dbReference type="GO" id="GO:0005737">
    <property type="term" value="C:cytoplasm"/>
    <property type="evidence" value="ECO:0007669"/>
    <property type="project" value="TreeGrafter"/>
</dbReference>
<feature type="domain" description="NADP-dependent oxidoreductase" evidence="2">
    <location>
        <begin position="13"/>
        <end position="313"/>
    </location>
</feature>
<evidence type="ECO:0000313" key="4">
    <source>
        <dbReference type="Proteomes" id="UP001296104"/>
    </source>
</evidence>
<dbReference type="GO" id="GO:0016491">
    <property type="term" value="F:oxidoreductase activity"/>
    <property type="evidence" value="ECO:0007669"/>
    <property type="project" value="UniProtKB-KW"/>
</dbReference>
<gene>
    <name evidence="3" type="ORF">LECACI_7A007265</name>
</gene>
<dbReference type="PANTHER" id="PTHR43625:SF78">
    <property type="entry name" value="PYRIDOXAL REDUCTASE-RELATED"/>
    <property type="match status" value="1"/>
</dbReference>
<dbReference type="CDD" id="cd19077">
    <property type="entry name" value="AKR_AKR8A1-2"/>
    <property type="match status" value="1"/>
</dbReference>
<sequence>MTAPTLIGRQVGPIGFGLMGLTWRQKPVSTDDAIKTMKTALDNGANFWNGGEFYGPPEYNSLVLIEKYFERYPEDADKVVLSIKGGVNPATHAVDGSPDNTRRTINDSIAQMKGRKHLDIFEFARRDQNTDPKVTLDTMNDDFVNKGRISGIALSEVRAETIHEAVKHAKVVAVESEVSLFSTDVLENGVAAACAQHGIPIVAYSPIGRGLLTGQIRKFEDLPEDSMMRQFPRFQPENFPINLQLVHQVEALAKKRGVTPAQFAINWVRALSKRPGMPVFIPIPGATTSERVIENSKTFDLTDAEMTEIDSILAKFKPAGDRYPGGMPVDT</sequence>
<keyword evidence="4" id="KW-1185">Reference proteome</keyword>
<protein>
    <recommendedName>
        <fullName evidence="2">NADP-dependent oxidoreductase domain-containing protein</fullName>
    </recommendedName>
</protein>